<evidence type="ECO:0000256" key="1">
    <source>
        <dbReference type="SAM" id="MobiDB-lite"/>
    </source>
</evidence>
<dbReference type="Proteomes" id="UP000515512">
    <property type="component" value="Chromosome"/>
</dbReference>
<organism evidence="2 3">
    <name type="scientific">Nocardia huaxiensis</name>
    <dbReference type="NCBI Taxonomy" id="2755382"/>
    <lineage>
        <taxon>Bacteria</taxon>
        <taxon>Bacillati</taxon>
        <taxon>Actinomycetota</taxon>
        <taxon>Actinomycetes</taxon>
        <taxon>Mycobacteriales</taxon>
        <taxon>Nocardiaceae</taxon>
        <taxon>Nocardia</taxon>
    </lineage>
</organism>
<protein>
    <recommendedName>
        <fullName evidence="4">Excreted virulence factor EspC (Type VII ESX diderm)</fullName>
    </recommendedName>
</protein>
<gene>
    <name evidence="2" type="ORF">H0264_37650</name>
</gene>
<evidence type="ECO:0008006" key="4">
    <source>
        <dbReference type="Google" id="ProtNLM"/>
    </source>
</evidence>
<proteinExistence type="predicted"/>
<reference evidence="2 3" key="1">
    <citation type="submission" date="2020-07" db="EMBL/GenBank/DDBJ databases">
        <authorList>
            <person name="Zhuang K."/>
            <person name="Ran Y."/>
        </authorList>
    </citation>
    <scope>NUCLEOTIDE SEQUENCE [LARGE SCALE GENOMIC DNA]</scope>
    <source>
        <strain evidence="2 3">WCH-YHL-001</strain>
    </source>
</reference>
<evidence type="ECO:0000313" key="2">
    <source>
        <dbReference type="EMBL" id="QLY30755.1"/>
    </source>
</evidence>
<name>A0A7D6VEL8_9NOCA</name>
<feature type="region of interest" description="Disordered" evidence="1">
    <location>
        <begin position="1"/>
        <end position="20"/>
    </location>
</feature>
<accession>A0A7D6VEL8</accession>
<dbReference type="KEGG" id="nhu:H0264_37650"/>
<dbReference type="AlphaFoldDB" id="A0A7D6VEL8"/>
<dbReference type="EMBL" id="CP059399">
    <property type="protein sequence ID" value="QLY30755.1"/>
    <property type="molecule type" value="Genomic_DNA"/>
</dbReference>
<dbReference type="Gene3D" id="1.10.287.1060">
    <property type="entry name" value="ESAT-6-like"/>
    <property type="match status" value="1"/>
</dbReference>
<sequence length="119" mass="12540">MTTSWLDMNPEGVRQQADSFQSAKDLLSGAAGSWKDMINPGGIGTNNDLGWNYATQAKALATGFTHVQTVVSNWAKACEAFENALRHSADTVQATNDQFAGDIAGISFNGTGELTIGGK</sequence>
<dbReference type="RefSeq" id="WP_181581953.1">
    <property type="nucleotide sequence ID" value="NZ_CP059399.1"/>
</dbReference>
<keyword evidence="3" id="KW-1185">Reference proteome</keyword>
<evidence type="ECO:0000313" key="3">
    <source>
        <dbReference type="Proteomes" id="UP000515512"/>
    </source>
</evidence>